<reference evidence="3 4" key="1">
    <citation type="submission" date="2017-03" db="EMBL/GenBank/DDBJ databases">
        <authorList>
            <person name="Afonso C.L."/>
            <person name="Miller P.J."/>
            <person name="Scott M.A."/>
            <person name="Spackman E."/>
            <person name="Goraichik I."/>
            <person name="Dimitrov K.M."/>
            <person name="Suarez D.L."/>
            <person name="Swayne D.E."/>
        </authorList>
    </citation>
    <scope>NUCLEOTIDE SEQUENCE [LARGE SCALE GENOMIC DNA]</scope>
    <source>
        <strain evidence="3 4">CECT 7691</strain>
    </source>
</reference>
<dbReference type="OrthoDB" id="9764467at2"/>
<evidence type="ECO:0000256" key="1">
    <source>
        <dbReference type="SAM" id="Coils"/>
    </source>
</evidence>
<dbReference type="InterPro" id="IPR038734">
    <property type="entry name" value="YhaN_AAA"/>
</dbReference>
<dbReference type="EMBL" id="FWFR01000004">
    <property type="protein sequence ID" value="SLN75704.1"/>
    <property type="molecule type" value="Genomic_DNA"/>
</dbReference>
<dbReference type="Gene3D" id="3.40.50.300">
    <property type="entry name" value="P-loop containing nucleotide triphosphate hydrolases"/>
    <property type="match status" value="2"/>
</dbReference>
<dbReference type="PANTHER" id="PTHR41259">
    <property type="entry name" value="DOUBLE-STRAND BREAK REPAIR RAD50 ATPASE, PUTATIVE-RELATED"/>
    <property type="match status" value="1"/>
</dbReference>
<dbReference type="InParanoid" id="A0A1Y5TWV7"/>
<evidence type="ECO:0000313" key="4">
    <source>
        <dbReference type="Proteomes" id="UP000193200"/>
    </source>
</evidence>
<dbReference type="Pfam" id="PF13514">
    <property type="entry name" value="AAA_27"/>
    <property type="match status" value="1"/>
</dbReference>
<dbReference type="InterPro" id="IPR027417">
    <property type="entry name" value="P-loop_NTPase"/>
</dbReference>
<dbReference type="PANTHER" id="PTHR41259:SF1">
    <property type="entry name" value="DOUBLE-STRAND BREAK REPAIR RAD50 ATPASE, PUTATIVE-RELATED"/>
    <property type="match status" value="1"/>
</dbReference>
<evidence type="ECO:0000313" key="3">
    <source>
        <dbReference type="EMBL" id="SLN75704.1"/>
    </source>
</evidence>
<feature type="coiled-coil region" evidence="1">
    <location>
        <begin position="396"/>
        <end position="423"/>
    </location>
</feature>
<feature type="coiled-coil region" evidence="1">
    <location>
        <begin position="847"/>
        <end position="898"/>
    </location>
</feature>
<gene>
    <name evidence="3" type="ORF">OCH7691_03928</name>
</gene>
<keyword evidence="4" id="KW-1185">Reference proteome</keyword>
<feature type="coiled-coil region" evidence="1">
    <location>
        <begin position="178"/>
        <end position="232"/>
    </location>
</feature>
<feature type="coiled-coil region" evidence="1">
    <location>
        <begin position="488"/>
        <end position="529"/>
    </location>
</feature>
<feature type="coiled-coil region" evidence="1">
    <location>
        <begin position="952"/>
        <end position="979"/>
    </location>
</feature>
<proteinExistence type="predicted"/>
<dbReference type="AlphaFoldDB" id="A0A1Y5TWV7"/>
<dbReference type="SUPFAM" id="SSF52540">
    <property type="entry name" value="P-loop containing nucleoside triphosphate hydrolases"/>
    <property type="match status" value="1"/>
</dbReference>
<keyword evidence="1" id="KW-0175">Coiled coil</keyword>
<sequence>MRIARLDLLRYGHFTDRLLEFPRGEVDLHVVFGPNEAGKSTSLAAIGDLLFGIPKNSPFNFLHANKDMRIAATLEQNGDILSFARRKGNKDTLLGDDGLAWPAGETALAAFLLGTDRAFFERMFSLDHGRLEEGGRAILEAKDDEVGQVMFSAGSGISGLRRIQQTLDQEADGLWGPRKAEKREFYRVRERLEEAERALREHTLSAKRWEDLQKAREAAEEACETIDAEQRAAMAERNRLSRIRRVHGHVRRKAAIETAIAAESETVRLPADAAADLERAIRDIGEAATRIETLAAQRDEAAGALESLAFDEKLVRRADDVRRLDERRIEIGQERRDLPKREAELTATAIDVVKLAGELGWKEGDAATIADRLPPRPRISTVRHLMNGHGALAADVAGRTRALEEAEAKQARLRERMVSCGEAADVSRLASAISAVRDQGDLAGRLREAGQAHAAADAEVERLRAGLRPEVADARAAVTLTVPSRDAIQEHRDRTTAWETRLREEQQRLATIEDEVDRIERDIERLARREDVVAAGDVASARAHREAVWALVRALHVEKREPSEAERAAAGDLSGDPLAAFDEARTAADRLADRRFDNAEAAAALAALVGSAERQQEEMAWSRRRLEALATEGDELARAWAACWRDSGLEPRGHSEMLDWLVRRERLGQALARRDETMAQRDAAAQAASAAKDLLVAELAGLADVAAIGGSDGIGMVLRRAMDALEAHRAVATDKVRLTEAMRDVTAEIERLQRDLASARDDLAEWQRQWAVALDHLGLPADTAPAELGTRIEIIEQIRGKAEAMRNLRHDRIDKIRADIADFERDVAELVAGIAGDLVGKPADAAMLELTGRLDAAEKQRERQASKRDQLAELDERIAALGEEMRAAEQRLDRLKALAGVESRDELADAIARSDRLRAQDDALAEIVATLEREGDGMDPAALAAECADVDIDDVIAREASLEQESDDLKRRLQQATEARFAARTAFEAIGGGDAAARAAADREAAIADLRDVAERYVRVRSSAVLLKWATDRYMREQTSPLLNNAGRLFGIVTGGSFASLRVDYDDRDNAQLSGVREDGSVVPISGMSTGTADQLYLALRIAAISDYLSRTQALPFIADDLFINFDDARAVAGFRMLHELASDTQVLFFTHHRHLVDIARATLGAKVNVVTL</sequence>
<protein>
    <recommendedName>
        <fullName evidence="2">YhaN AAA domain-containing protein</fullName>
    </recommendedName>
</protein>
<name>A0A1Y5TWV7_9PROT</name>
<organism evidence="3 4">
    <name type="scientific">Oceanibacterium hippocampi</name>
    <dbReference type="NCBI Taxonomy" id="745714"/>
    <lineage>
        <taxon>Bacteria</taxon>
        <taxon>Pseudomonadati</taxon>
        <taxon>Pseudomonadota</taxon>
        <taxon>Alphaproteobacteria</taxon>
        <taxon>Sneathiellales</taxon>
        <taxon>Sneathiellaceae</taxon>
        <taxon>Oceanibacterium</taxon>
    </lineage>
</organism>
<evidence type="ECO:0000259" key="2">
    <source>
        <dbReference type="Pfam" id="PF13514"/>
    </source>
</evidence>
<dbReference type="RefSeq" id="WP_085885270.1">
    <property type="nucleotide sequence ID" value="NZ_FWFR01000004.1"/>
</dbReference>
<feature type="domain" description="YhaN AAA" evidence="2">
    <location>
        <begin position="1"/>
        <end position="209"/>
    </location>
</feature>
<dbReference type="Proteomes" id="UP000193200">
    <property type="component" value="Unassembled WGS sequence"/>
</dbReference>
<accession>A0A1Y5TWV7</accession>
<feature type="coiled-coil region" evidence="1">
    <location>
        <begin position="735"/>
        <end position="769"/>
    </location>
</feature>